<dbReference type="SUPFAM" id="SSF47203">
    <property type="entry name" value="Acyl-CoA dehydrogenase C-terminal domain-like"/>
    <property type="match status" value="1"/>
</dbReference>
<keyword evidence="11" id="KW-1185">Reference proteome</keyword>
<evidence type="ECO:0000256" key="5">
    <source>
        <dbReference type="ARBA" id="ARBA00023002"/>
    </source>
</evidence>
<dbReference type="PANTHER" id="PTHR43884:SF20">
    <property type="entry name" value="ACYL-COA DEHYDROGENASE FADE28"/>
    <property type="match status" value="1"/>
</dbReference>
<dbReference type="InterPro" id="IPR037069">
    <property type="entry name" value="AcylCoA_DH/ox_N_sf"/>
</dbReference>
<proteinExistence type="inferred from homology"/>
<name>A0A2V3V970_9SPHN</name>
<comment type="similarity">
    <text evidence="2 6">Belongs to the acyl-CoA dehydrogenase family.</text>
</comment>
<dbReference type="InterPro" id="IPR009100">
    <property type="entry name" value="AcylCoA_DH/oxidase_NM_dom_sf"/>
</dbReference>
<dbReference type="Gene3D" id="1.20.140.10">
    <property type="entry name" value="Butyryl-CoA Dehydrogenase, subunit A, domain 3"/>
    <property type="match status" value="1"/>
</dbReference>
<dbReference type="InterPro" id="IPR046373">
    <property type="entry name" value="Acyl-CoA_Oxase/DH_mid-dom_sf"/>
</dbReference>
<dbReference type="InterPro" id="IPR009075">
    <property type="entry name" value="AcylCo_DH/oxidase_C"/>
</dbReference>
<dbReference type="GO" id="GO:0003995">
    <property type="term" value="F:acyl-CoA dehydrogenase activity"/>
    <property type="evidence" value="ECO:0007669"/>
    <property type="project" value="TreeGrafter"/>
</dbReference>
<feature type="domain" description="Acyl-CoA dehydrogenase/oxidase C-terminal" evidence="7">
    <location>
        <begin position="240"/>
        <end position="368"/>
    </location>
</feature>
<feature type="domain" description="Acyl-CoA dehydrogenase/oxidase N-terminal" evidence="9">
    <location>
        <begin position="6"/>
        <end position="101"/>
    </location>
</feature>
<evidence type="ECO:0000259" key="8">
    <source>
        <dbReference type="Pfam" id="PF02770"/>
    </source>
</evidence>
<keyword evidence="4 6" id="KW-0274">FAD</keyword>
<sequence>MRFTYSDEQAMLLDSILRFGQEHFPPTERHRLIRQGRSGETDAWARMADLGWLLLPIAEECGGLGGGIIELMALGEGFGRNLVPGPYMASCVLAPALLARGGAVQDDLIEQIGAGEAIVAAALLEDDGGYDLHHVATRATGSDEGWTLDGAKAHVEDGGDAEWFIVPARTAGGVRDRDGLSLFLVSASAPGLRVERFRAVDGHRHARLELEGVAGQLIGSQGDALADIEAAVARASCGYLAEAVGSMEAVSAITLDYLRTREQFGKPIGSFQVLQHRMVDMTVACEEARAMLCHIALSIPKGDAAFQRAVSAAKVRISECGIYVGQQAVQLHGGVGFSDELIVSHHLKRQMMLAIAHGSIDHHRMRFAA</sequence>
<gene>
    <name evidence="10" type="ORF">C7451_10216</name>
</gene>
<dbReference type="Gene3D" id="1.10.540.10">
    <property type="entry name" value="Acyl-CoA dehydrogenase/oxidase, N-terminal domain"/>
    <property type="match status" value="1"/>
</dbReference>
<feature type="domain" description="Acyl-CoA oxidase/dehydrogenase middle" evidence="8">
    <location>
        <begin position="121"/>
        <end position="211"/>
    </location>
</feature>
<dbReference type="GO" id="GO:0050660">
    <property type="term" value="F:flavin adenine dinucleotide binding"/>
    <property type="evidence" value="ECO:0007669"/>
    <property type="project" value="InterPro"/>
</dbReference>
<protein>
    <submittedName>
        <fullName evidence="10">Alkylation response protein AidB-like acyl-CoA dehydrogenase</fullName>
    </submittedName>
</protein>
<evidence type="ECO:0000256" key="2">
    <source>
        <dbReference type="ARBA" id="ARBA00009347"/>
    </source>
</evidence>
<evidence type="ECO:0000259" key="7">
    <source>
        <dbReference type="Pfam" id="PF00441"/>
    </source>
</evidence>
<dbReference type="AlphaFoldDB" id="A0A2V3V970"/>
<evidence type="ECO:0000256" key="1">
    <source>
        <dbReference type="ARBA" id="ARBA00001974"/>
    </source>
</evidence>
<dbReference type="InterPro" id="IPR036250">
    <property type="entry name" value="AcylCo_DH-like_C"/>
</dbReference>
<evidence type="ECO:0000256" key="4">
    <source>
        <dbReference type="ARBA" id="ARBA00022827"/>
    </source>
</evidence>
<dbReference type="InterPro" id="IPR006091">
    <property type="entry name" value="Acyl-CoA_Oxase/DH_mid-dom"/>
</dbReference>
<comment type="caution">
    <text evidence="10">The sequence shown here is derived from an EMBL/GenBank/DDBJ whole genome shotgun (WGS) entry which is preliminary data.</text>
</comment>
<dbReference type="Proteomes" id="UP000248014">
    <property type="component" value="Unassembled WGS sequence"/>
</dbReference>
<dbReference type="Pfam" id="PF02770">
    <property type="entry name" value="Acyl-CoA_dh_M"/>
    <property type="match status" value="1"/>
</dbReference>
<evidence type="ECO:0000256" key="3">
    <source>
        <dbReference type="ARBA" id="ARBA00022630"/>
    </source>
</evidence>
<dbReference type="Pfam" id="PF02771">
    <property type="entry name" value="Acyl-CoA_dh_N"/>
    <property type="match status" value="1"/>
</dbReference>
<reference evidence="10 11" key="1">
    <citation type="submission" date="2018-05" db="EMBL/GenBank/DDBJ databases">
        <title>Genomic Encyclopedia of Type Strains, Phase IV (KMG-IV): sequencing the most valuable type-strain genomes for metagenomic binning, comparative biology and taxonomic classification.</title>
        <authorList>
            <person name="Goeker M."/>
        </authorList>
    </citation>
    <scope>NUCLEOTIDE SEQUENCE [LARGE SCALE GENOMIC DNA]</scope>
    <source>
        <strain evidence="10 11">DSM 3183</strain>
    </source>
</reference>
<evidence type="ECO:0000259" key="9">
    <source>
        <dbReference type="Pfam" id="PF02771"/>
    </source>
</evidence>
<organism evidence="10 11">
    <name type="scientific">Blastomonas natatoria</name>
    <dbReference type="NCBI Taxonomy" id="34015"/>
    <lineage>
        <taxon>Bacteria</taxon>
        <taxon>Pseudomonadati</taxon>
        <taxon>Pseudomonadota</taxon>
        <taxon>Alphaproteobacteria</taxon>
        <taxon>Sphingomonadales</taxon>
        <taxon>Sphingomonadaceae</taxon>
        <taxon>Blastomonas</taxon>
    </lineage>
</organism>
<dbReference type="SUPFAM" id="SSF56645">
    <property type="entry name" value="Acyl-CoA dehydrogenase NM domain-like"/>
    <property type="match status" value="1"/>
</dbReference>
<evidence type="ECO:0000313" key="10">
    <source>
        <dbReference type="EMBL" id="PXW78346.1"/>
    </source>
</evidence>
<dbReference type="Gene3D" id="2.40.110.10">
    <property type="entry name" value="Butyryl-CoA Dehydrogenase, subunit A, domain 2"/>
    <property type="match status" value="1"/>
</dbReference>
<dbReference type="OrthoDB" id="7328575at2"/>
<dbReference type="EMBL" id="QJJM01000002">
    <property type="protein sequence ID" value="PXW78346.1"/>
    <property type="molecule type" value="Genomic_DNA"/>
</dbReference>
<keyword evidence="3 6" id="KW-0285">Flavoprotein</keyword>
<keyword evidence="5 6" id="KW-0560">Oxidoreductase</keyword>
<dbReference type="RefSeq" id="WP_110297461.1">
    <property type="nucleotide sequence ID" value="NZ_QJJM01000002.1"/>
</dbReference>
<accession>A0A2V3V970</accession>
<dbReference type="CDD" id="cd00567">
    <property type="entry name" value="ACAD"/>
    <property type="match status" value="1"/>
</dbReference>
<dbReference type="Pfam" id="PF00441">
    <property type="entry name" value="Acyl-CoA_dh_1"/>
    <property type="match status" value="1"/>
</dbReference>
<evidence type="ECO:0000256" key="6">
    <source>
        <dbReference type="RuleBase" id="RU362125"/>
    </source>
</evidence>
<dbReference type="InterPro" id="IPR013786">
    <property type="entry name" value="AcylCoA_DH/ox_N"/>
</dbReference>
<evidence type="ECO:0000313" key="11">
    <source>
        <dbReference type="Proteomes" id="UP000248014"/>
    </source>
</evidence>
<comment type="cofactor">
    <cofactor evidence="1 6">
        <name>FAD</name>
        <dbReference type="ChEBI" id="CHEBI:57692"/>
    </cofactor>
</comment>
<dbReference type="PANTHER" id="PTHR43884">
    <property type="entry name" value="ACYL-COA DEHYDROGENASE"/>
    <property type="match status" value="1"/>
</dbReference>